<keyword evidence="11" id="KW-1185">Reference proteome</keyword>
<evidence type="ECO:0000313" key="10">
    <source>
        <dbReference type="EMBL" id="RZT97955.1"/>
    </source>
</evidence>
<keyword evidence="2" id="KW-1003">Cell membrane</keyword>
<name>A0A4V2FTF8_9BURK</name>
<reference evidence="10 11" key="1">
    <citation type="submission" date="2019-02" db="EMBL/GenBank/DDBJ databases">
        <title>Genomic Encyclopedia of Type Strains, Phase IV (KMG-IV): sequencing the most valuable type-strain genomes for metagenomic binning, comparative biology and taxonomic classification.</title>
        <authorList>
            <person name="Goeker M."/>
        </authorList>
    </citation>
    <scope>NUCLEOTIDE SEQUENCE [LARGE SCALE GENOMIC DNA]</scope>
    <source>
        <strain evidence="10 11">DSM 19570</strain>
    </source>
</reference>
<dbReference type="Gene3D" id="3.55.40.10">
    <property type="entry name" value="minor pseudopilin epsh domain"/>
    <property type="match status" value="1"/>
</dbReference>
<keyword evidence="6 8" id="KW-1133">Transmembrane helix</keyword>
<dbReference type="InterPro" id="IPR022346">
    <property type="entry name" value="T2SS_GspH"/>
</dbReference>
<dbReference type="GO" id="GO:0015628">
    <property type="term" value="P:protein secretion by the type II secretion system"/>
    <property type="evidence" value="ECO:0007669"/>
    <property type="project" value="InterPro"/>
</dbReference>
<evidence type="ECO:0000256" key="7">
    <source>
        <dbReference type="ARBA" id="ARBA00023136"/>
    </source>
</evidence>
<dbReference type="Proteomes" id="UP000293671">
    <property type="component" value="Unassembled WGS sequence"/>
</dbReference>
<evidence type="ECO:0000259" key="9">
    <source>
        <dbReference type="Pfam" id="PF12019"/>
    </source>
</evidence>
<keyword evidence="5 8" id="KW-0812">Transmembrane</keyword>
<keyword evidence="3" id="KW-0488">Methylation</keyword>
<keyword evidence="7 8" id="KW-0472">Membrane</keyword>
<evidence type="ECO:0000256" key="8">
    <source>
        <dbReference type="SAM" id="Phobius"/>
    </source>
</evidence>
<dbReference type="Pfam" id="PF12019">
    <property type="entry name" value="GspH"/>
    <property type="match status" value="1"/>
</dbReference>
<evidence type="ECO:0000256" key="5">
    <source>
        <dbReference type="ARBA" id="ARBA00022692"/>
    </source>
</evidence>
<evidence type="ECO:0000256" key="1">
    <source>
        <dbReference type="ARBA" id="ARBA00004377"/>
    </source>
</evidence>
<comment type="subcellular location">
    <subcellularLocation>
        <location evidence="1">Cell inner membrane</location>
        <topology evidence="1">Single-pass membrane protein</topology>
    </subcellularLocation>
</comment>
<dbReference type="OrthoDB" id="8592199at2"/>
<feature type="domain" description="General secretion pathway GspH" evidence="9">
    <location>
        <begin position="50"/>
        <end position="164"/>
    </location>
</feature>
<accession>A0A4V2FTF8</accession>
<comment type="caution">
    <text evidence="10">The sequence shown here is derived from an EMBL/GenBank/DDBJ whole genome shotgun (WGS) entry which is preliminary data.</text>
</comment>
<dbReference type="AlphaFoldDB" id="A0A4V2FTF8"/>
<evidence type="ECO:0000313" key="11">
    <source>
        <dbReference type="Proteomes" id="UP000293671"/>
    </source>
</evidence>
<dbReference type="GO" id="GO:0005886">
    <property type="term" value="C:plasma membrane"/>
    <property type="evidence" value="ECO:0007669"/>
    <property type="project" value="UniProtKB-SubCell"/>
</dbReference>
<evidence type="ECO:0000256" key="4">
    <source>
        <dbReference type="ARBA" id="ARBA00022519"/>
    </source>
</evidence>
<dbReference type="GO" id="GO:0015627">
    <property type="term" value="C:type II protein secretion system complex"/>
    <property type="evidence" value="ECO:0007669"/>
    <property type="project" value="InterPro"/>
</dbReference>
<feature type="transmembrane region" description="Helical" evidence="8">
    <location>
        <begin position="20"/>
        <end position="38"/>
    </location>
</feature>
<evidence type="ECO:0000256" key="2">
    <source>
        <dbReference type="ARBA" id="ARBA00022475"/>
    </source>
</evidence>
<dbReference type="EMBL" id="SHKP01000006">
    <property type="protein sequence ID" value="RZT97955.1"/>
    <property type="molecule type" value="Genomic_DNA"/>
</dbReference>
<gene>
    <name evidence="10" type="ORF">EV670_2355</name>
</gene>
<keyword evidence="4" id="KW-0997">Cell inner membrane</keyword>
<protein>
    <submittedName>
        <fullName evidence="10">Type IV fimbrial biogenesis protein FimT</fullName>
    </submittedName>
</protein>
<sequence>MNSNRKSSGPRQRGLTLIEAAITTTIVCIALAGTMGGFGDMLQRHRLEGQAHRLVADLQQLRFEAVTRSEGLRVRFDSHAEGSCYVLHSGAAGDCHCDAGGAAQCSNGAAEIKTVWLPVAERVQFDANVSSLRFDPVLGTVTPAASVRMASGTRRLNVVVNLMGRARVCAPDGSMPGQRPC</sequence>
<proteinExistence type="predicted"/>
<evidence type="ECO:0000256" key="6">
    <source>
        <dbReference type="ARBA" id="ARBA00022989"/>
    </source>
</evidence>
<evidence type="ECO:0000256" key="3">
    <source>
        <dbReference type="ARBA" id="ARBA00022481"/>
    </source>
</evidence>
<organism evidence="10 11">
    <name type="scientific">Rivibacter subsaxonicus</name>
    <dbReference type="NCBI Taxonomy" id="457575"/>
    <lineage>
        <taxon>Bacteria</taxon>
        <taxon>Pseudomonadati</taxon>
        <taxon>Pseudomonadota</taxon>
        <taxon>Betaproteobacteria</taxon>
        <taxon>Burkholderiales</taxon>
        <taxon>Rivibacter</taxon>
    </lineage>
</organism>
<dbReference type="RefSeq" id="WP_130432262.1">
    <property type="nucleotide sequence ID" value="NZ_SHKP01000006.1"/>
</dbReference>